<evidence type="ECO:0000256" key="1">
    <source>
        <dbReference type="SAM" id="MobiDB-lite"/>
    </source>
</evidence>
<dbReference type="EMBL" id="BAAANO010000009">
    <property type="protein sequence ID" value="GAA2003483.1"/>
    <property type="molecule type" value="Genomic_DNA"/>
</dbReference>
<dbReference type="PANTHER" id="PTHR33392">
    <property type="entry name" value="POLYISOPRENYL-TEICHOIC ACID--PEPTIDOGLYCAN TEICHOIC ACID TRANSFERASE TAGU"/>
    <property type="match status" value="1"/>
</dbReference>
<feature type="compositionally biased region" description="Low complexity" evidence="1">
    <location>
        <begin position="194"/>
        <end position="220"/>
    </location>
</feature>
<reference evidence="3" key="1">
    <citation type="journal article" date="2019" name="Int. J. Syst. Evol. Microbiol.">
        <title>The Global Catalogue of Microorganisms (GCM) 10K type strain sequencing project: providing services to taxonomists for standard genome sequencing and annotation.</title>
        <authorList>
            <consortium name="The Broad Institute Genomics Platform"/>
            <consortium name="The Broad Institute Genome Sequencing Center for Infectious Disease"/>
            <person name="Wu L."/>
            <person name="Ma J."/>
        </authorList>
    </citation>
    <scope>NUCLEOTIDE SEQUENCE [LARGE SCALE GENOMIC DNA]</scope>
    <source>
        <strain evidence="3">JCM 14546</strain>
    </source>
</reference>
<evidence type="ECO:0000313" key="3">
    <source>
        <dbReference type="Proteomes" id="UP001500755"/>
    </source>
</evidence>
<dbReference type="Gene3D" id="3.30.420.590">
    <property type="match status" value="1"/>
</dbReference>
<sequence length="236" mass="24425">MGPNRFSLPDFGATPAGRHIRRPPADPRKLPPRSAPRNAAYRRHHPNPILRIPRWARLATTCTVALALVAGGITTAALTRLSTNIDRAEVTALAEAGGSHEPLDILVIGSDERAADSTENAAGKRSDSMVLAHLSADDDWIDGLQIPRDTMVDAPECTDPDTGRTFSGGTTMVNGLLGYGADDALQEDARSEDTSGAGTDSTDSTAEATDGAGASGASATPEVDLAVRTADGALCG</sequence>
<evidence type="ECO:0000313" key="2">
    <source>
        <dbReference type="EMBL" id="GAA2003483.1"/>
    </source>
</evidence>
<feature type="region of interest" description="Disordered" evidence="1">
    <location>
        <begin position="188"/>
        <end position="223"/>
    </location>
</feature>
<dbReference type="PANTHER" id="PTHR33392:SF6">
    <property type="entry name" value="POLYISOPRENYL-TEICHOIC ACID--PEPTIDOGLYCAN TEICHOIC ACID TRANSFERASE TAGU"/>
    <property type="match status" value="1"/>
</dbReference>
<gene>
    <name evidence="2" type="ORF">GCM10009755_10660</name>
</gene>
<feature type="region of interest" description="Disordered" evidence="1">
    <location>
        <begin position="1"/>
        <end position="44"/>
    </location>
</feature>
<proteinExistence type="predicted"/>
<name>A0ABP5ENR8_9MICO</name>
<comment type="caution">
    <text evidence="2">The sequence shown here is derived from an EMBL/GenBank/DDBJ whole genome shotgun (WGS) entry which is preliminary data.</text>
</comment>
<dbReference type="Proteomes" id="UP001500755">
    <property type="component" value="Unassembled WGS sequence"/>
</dbReference>
<organism evidence="2 3">
    <name type="scientific">Brevibacterium samyangense</name>
    <dbReference type="NCBI Taxonomy" id="366888"/>
    <lineage>
        <taxon>Bacteria</taxon>
        <taxon>Bacillati</taxon>
        <taxon>Actinomycetota</taxon>
        <taxon>Actinomycetes</taxon>
        <taxon>Micrococcales</taxon>
        <taxon>Brevibacteriaceae</taxon>
        <taxon>Brevibacterium</taxon>
    </lineage>
</organism>
<keyword evidence="3" id="KW-1185">Reference proteome</keyword>
<dbReference type="RefSeq" id="WP_344307669.1">
    <property type="nucleotide sequence ID" value="NZ_BAAANO010000009.1"/>
</dbReference>
<dbReference type="InterPro" id="IPR050922">
    <property type="entry name" value="LytR/CpsA/Psr_CW_biosynth"/>
</dbReference>
<accession>A0ABP5ENR8</accession>
<evidence type="ECO:0008006" key="4">
    <source>
        <dbReference type="Google" id="ProtNLM"/>
    </source>
</evidence>
<protein>
    <recommendedName>
        <fullName evidence="4">LytR family transcriptional regulator</fullName>
    </recommendedName>
</protein>